<reference evidence="1" key="1">
    <citation type="submission" date="2014-09" db="EMBL/GenBank/DDBJ databases">
        <title>Genome sequence of the luminous mushroom Mycena chlorophos for searching fungal bioluminescence genes.</title>
        <authorList>
            <person name="Tanaka Y."/>
            <person name="Kasuga D."/>
            <person name="Oba Y."/>
            <person name="Hase S."/>
            <person name="Sato K."/>
            <person name="Oba Y."/>
            <person name="Sakakibara Y."/>
        </authorList>
    </citation>
    <scope>NUCLEOTIDE SEQUENCE</scope>
</reference>
<keyword evidence="2" id="KW-1185">Reference proteome</keyword>
<evidence type="ECO:0008006" key="3">
    <source>
        <dbReference type="Google" id="ProtNLM"/>
    </source>
</evidence>
<name>A0ABQ0M5B6_MYCCL</name>
<proteinExistence type="predicted"/>
<dbReference type="Proteomes" id="UP000815677">
    <property type="component" value="Unassembled WGS sequence"/>
</dbReference>
<dbReference type="Gene3D" id="1.20.1280.50">
    <property type="match status" value="1"/>
</dbReference>
<protein>
    <recommendedName>
        <fullName evidence="3">F-box domain-containing protein</fullName>
    </recommendedName>
</protein>
<sequence length="432" mass="48902">MSDASIQSLPPELIRHIFLSSKPHSGFRSSTRPRDVPILLTHVCSQWREIALSTSALWTGLDLDTSMLHLVEIIFAWSIRSGTLPLTLTLSGDLTDFFDTVTYFEEIMMLLAPRIEKLELFMSMIEDIDIFDEVQLTFPNLREVYFQPSLGLDPDEPEVDGNLFLRCRKLQKVSMAHMPADGVRLPWAQLTSFEHCGRRRESIIEDPLQILRLAPNLLHMSCAVHNQQREDTPTPLLHAKLEHLELNAEPADLHQQHFLAFFTLPSLKVLECSDSDGLTSEALDAFLERSSPPLETLLVHPYDIQSFSSIKPFQRLATLSRLDLRLISTSFASAFLEAFTSSSNPILPSLSNLTLGCRQNAFDRDDTPEADLPFLTARLPVAFLAKRRRTCLVHVLVVRLPLRGTLALDEQVVSAYAEMRKRGARVYVSTER</sequence>
<evidence type="ECO:0000313" key="1">
    <source>
        <dbReference type="EMBL" id="GAT58472.1"/>
    </source>
</evidence>
<evidence type="ECO:0000313" key="2">
    <source>
        <dbReference type="Proteomes" id="UP000815677"/>
    </source>
</evidence>
<gene>
    <name evidence="1" type="ORF">MCHLO_14903</name>
</gene>
<dbReference type="EMBL" id="DF849702">
    <property type="protein sequence ID" value="GAT58472.1"/>
    <property type="molecule type" value="Genomic_DNA"/>
</dbReference>
<dbReference type="SUPFAM" id="SSF52047">
    <property type="entry name" value="RNI-like"/>
    <property type="match status" value="1"/>
</dbReference>
<accession>A0ABQ0M5B6</accession>
<organism evidence="1 2">
    <name type="scientific">Mycena chlorophos</name>
    <name type="common">Agaric fungus</name>
    <name type="synonym">Agaricus chlorophos</name>
    <dbReference type="NCBI Taxonomy" id="658473"/>
    <lineage>
        <taxon>Eukaryota</taxon>
        <taxon>Fungi</taxon>
        <taxon>Dikarya</taxon>
        <taxon>Basidiomycota</taxon>
        <taxon>Agaricomycotina</taxon>
        <taxon>Agaricomycetes</taxon>
        <taxon>Agaricomycetidae</taxon>
        <taxon>Agaricales</taxon>
        <taxon>Marasmiineae</taxon>
        <taxon>Mycenaceae</taxon>
        <taxon>Mycena</taxon>
    </lineage>
</organism>